<dbReference type="AlphaFoldDB" id="A0AAE1YT59"/>
<reference evidence="1" key="2">
    <citation type="journal article" date="2024" name="Plant">
        <title>Genomic evolution and insights into agronomic trait innovations of Sesamum species.</title>
        <authorList>
            <person name="Miao H."/>
            <person name="Wang L."/>
            <person name="Qu L."/>
            <person name="Liu H."/>
            <person name="Sun Y."/>
            <person name="Le M."/>
            <person name="Wang Q."/>
            <person name="Wei S."/>
            <person name="Zheng Y."/>
            <person name="Lin W."/>
            <person name="Duan Y."/>
            <person name="Cao H."/>
            <person name="Xiong S."/>
            <person name="Wang X."/>
            <person name="Wei L."/>
            <person name="Li C."/>
            <person name="Ma Q."/>
            <person name="Ju M."/>
            <person name="Zhao R."/>
            <person name="Li G."/>
            <person name="Mu C."/>
            <person name="Tian Q."/>
            <person name="Mei H."/>
            <person name="Zhang T."/>
            <person name="Gao T."/>
            <person name="Zhang H."/>
        </authorList>
    </citation>
    <scope>NUCLEOTIDE SEQUENCE</scope>
    <source>
        <strain evidence="1">3651</strain>
    </source>
</reference>
<keyword evidence="2" id="KW-1185">Reference proteome</keyword>
<dbReference type="Proteomes" id="UP001293254">
    <property type="component" value="Unassembled WGS sequence"/>
</dbReference>
<evidence type="ECO:0000313" key="2">
    <source>
        <dbReference type="Proteomes" id="UP001293254"/>
    </source>
</evidence>
<organism evidence="1 2">
    <name type="scientific">Sesamum alatum</name>
    <dbReference type="NCBI Taxonomy" id="300844"/>
    <lineage>
        <taxon>Eukaryota</taxon>
        <taxon>Viridiplantae</taxon>
        <taxon>Streptophyta</taxon>
        <taxon>Embryophyta</taxon>
        <taxon>Tracheophyta</taxon>
        <taxon>Spermatophyta</taxon>
        <taxon>Magnoliopsida</taxon>
        <taxon>eudicotyledons</taxon>
        <taxon>Gunneridae</taxon>
        <taxon>Pentapetalae</taxon>
        <taxon>asterids</taxon>
        <taxon>lamiids</taxon>
        <taxon>Lamiales</taxon>
        <taxon>Pedaliaceae</taxon>
        <taxon>Sesamum</taxon>
    </lineage>
</organism>
<proteinExistence type="predicted"/>
<dbReference type="EMBL" id="JACGWO010000002">
    <property type="protein sequence ID" value="KAK4435637.1"/>
    <property type="molecule type" value="Genomic_DNA"/>
</dbReference>
<comment type="caution">
    <text evidence="1">The sequence shown here is derived from an EMBL/GenBank/DDBJ whole genome shotgun (WGS) entry which is preliminary data.</text>
</comment>
<reference evidence="1" key="1">
    <citation type="submission" date="2020-06" db="EMBL/GenBank/DDBJ databases">
        <authorList>
            <person name="Li T."/>
            <person name="Hu X."/>
            <person name="Zhang T."/>
            <person name="Song X."/>
            <person name="Zhang H."/>
            <person name="Dai N."/>
            <person name="Sheng W."/>
            <person name="Hou X."/>
            <person name="Wei L."/>
        </authorList>
    </citation>
    <scope>NUCLEOTIDE SEQUENCE</scope>
    <source>
        <strain evidence="1">3651</strain>
        <tissue evidence="1">Leaf</tissue>
    </source>
</reference>
<accession>A0AAE1YT59</accession>
<protein>
    <submittedName>
        <fullName evidence="1">Uncharacterized protein</fullName>
    </submittedName>
</protein>
<name>A0AAE1YT59_9LAMI</name>
<sequence>MPPALCLLLTWDDAASLVAPNSAPRPLKANWCVEAWPTFFLKVVSHGGVILASRGYSLVGPAPPRRSYHNGSVNKFGGSLPSTVRPPLICHDSCRYPYSITN</sequence>
<evidence type="ECO:0000313" key="1">
    <source>
        <dbReference type="EMBL" id="KAK4435637.1"/>
    </source>
</evidence>
<gene>
    <name evidence="1" type="ORF">Salat_0727200</name>
</gene>